<proteinExistence type="predicted"/>
<accession>A0A6L3XXX1</accession>
<dbReference type="Pfam" id="PF01773">
    <property type="entry name" value="Nucleos_tra2_N"/>
    <property type="match status" value="1"/>
</dbReference>
<sequence>MFKIVHFLLALVIILALAWLVSFDRRKIRIRFVLQLIVIEIALAFFFLHAESGLFI</sequence>
<dbReference type="AlphaFoldDB" id="A0A6L3XXX1"/>
<dbReference type="Proteomes" id="UP000476281">
    <property type="component" value="Unassembled WGS sequence"/>
</dbReference>
<protein>
    <submittedName>
        <fullName evidence="3">NupC/NupG family nucleoside CNT transporter</fullName>
    </submittedName>
</protein>
<keyword evidence="1" id="KW-1133">Transmembrane helix</keyword>
<feature type="transmembrane region" description="Helical" evidence="1">
    <location>
        <begin position="6"/>
        <end position="23"/>
    </location>
</feature>
<keyword evidence="1" id="KW-0812">Transmembrane</keyword>
<evidence type="ECO:0000259" key="2">
    <source>
        <dbReference type="Pfam" id="PF01773"/>
    </source>
</evidence>
<keyword evidence="1" id="KW-0472">Membrane</keyword>
<name>A0A6L3XXX1_9ENTR</name>
<organism evidence="3 4">
    <name type="scientific">Enterobacter hormaechei</name>
    <dbReference type="NCBI Taxonomy" id="158836"/>
    <lineage>
        <taxon>Bacteria</taxon>
        <taxon>Pseudomonadati</taxon>
        <taxon>Pseudomonadota</taxon>
        <taxon>Gammaproteobacteria</taxon>
        <taxon>Enterobacterales</taxon>
        <taxon>Enterobacteriaceae</taxon>
        <taxon>Enterobacter</taxon>
        <taxon>Enterobacter cloacae complex</taxon>
    </lineage>
</organism>
<comment type="caution">
    <text evidence="3">The sequence shown here is derived from an EMBL/GenBank/DDBJ whole genome shotgun (WGS) entry which is preliminary data.</text>
</comment>
<reference evidence="3 4" key="1">
    <citation type="submission" date="2019-09" db="EMBL/GenBank/DDBJ databases">
        <title>Reversal of blaTEM antimicrobial resistance by CRISPR-Cas9 in clinical E. coli and other Enterobacteriaceae strains.</title>
        <authorList>
            <person name="Tagliaferri T."/>
            <person name="Guimaraes N."/>
            <person name="Pereira M."/>
            <person name="Felicori L."/>
            <person name="Horz H.-P."/>
            <person name="Santos S."/>
            <person name="Mendes T."/>
        </authorList>
    </citation>
    <scope>NUCLEOTIDE SEQUENCE [LARGE SCALE GENOMIC DNA]</scope>
    <source>
        <strain evidence="3 4">E2_blaTEM_MG</strain>
    </source>
</reference>
<feature type="transmembrane region" description="Helical" evidence="1">
    <location>
        <begin position="30"/>
        <end position="50"/>
    </location>
</feature>
<dbReference type="InterPro" id="IPR002668">
    <property type="entry name" value="CNT_N_dom"/>
</dbReference>
<evidence type="ECO:0000313" key="3">
    <source>
        <dbReference type="EMBL" id="KAB2517185.1"/>
    </source>
</evidence>
<dbReference type="EMBL" id="WBSZ01000528">
    <property type="protein sequence ID" value="KAB2517185.1"/>
    <property type="molecule type" value="Genomic_DNA"/>
</dbReference>
<evidence type="ECO:0000313" key="4">
    <source>
        <dbReference type="Proteomes" id="UP000476281"/>
    </source>
</evidence>
<gene>
    <name evidence="3" type="ORF">F9C29_15570</name>
</gene>
<feature type="non-terminal residue" evidence="3">
    <location>
        <position position="56"/>
    </location>
</feature>
<evidence type="ECO:0000256" key="1">
    <source>
        <dbReference type="SAM" id="Phobius"/>
    </source>
</evidence>
<feature type="domain" description="Concentrative nucleoside transporter N-terminal" evidence="2">
    <location>
        <begin position="9"/>
        <end position="53"/>
    </location>
</feature>